<sequence>MPTRPRVRHAVIAVMLGAALVGCTPPANIGQAKSSGTVTSGEAPASEPPTTTPKPYLTTTPTLEITGEAVKPGTKLKFGEQAIIPFYSHYAKGVVGLTVTVESVKAPDADIDGLPLKDEDKAKLRGKHFFFVREKLTNVDGTNLAEVYAPNLSARTKSGGWPGSLLGMGNSDVAGCEDQNFAPKDFSVKGAVFESCRLHFGVASDPITSLAYTSQPYESADSRAVTWRNK</sequence>
<evidence type="ECO:0000313" key="4">
    <source>
        <dbReference type="Proteomes" id="UP000187486"/>
    </source>
</evidence>
<feature type="region of interest" description="Disordered" evidence="1">
    <location>
        <begin position="32"/>
        <end position="57"/>
    </location>
</feature>
<keyword evidence="2" id="KW-0732">Signal</keyword>
<dbReference type="PROSITE" id="PS51257">
    <property type="entry name" value="PROKAR_LIPOPROTEIN"/>
    <property type="match status" value="1"/>
</dbReference>
<dbReference type="AlphaFoldDB" id="A0A1R0KFJ6"/>
<evidence type="ECO:0000313" key="3">
    <source>
        <dbReference type="EMBL" id="OLZ44099.1"/>
    </source>
</evidence>
<feature type="chain" id="PRO_5039629440" description="Lipoprotein" evidence="2">
    <location>
        <begin position="30"/>
        <end position="230"/>
    </location>
</feature>
<organism evidence="3 4">
    <name type="scientific">Amycolatopsis coloradensis</name>
    <dbReference type="NCBI Taxonomy" id="76021"/>
    <lineage>
        <taxon>Bacteria</taxon>
        <taxon>Bacillati</taxon>
        <taxon>Actinomycetota</taxon>
        <taxon>Actinomycetes</taxon>
        <taxon>Pseudonocardiales</taxon>
        <taxon>Pseudonocardiaceae</taxon>
        <taxon>Amycolatopsis</taxon>
    </lineage>
</organism>
<reference evidence="3 4" key="1">
    <citation type="submission" date="2016-01" db="EMBL/GenBank/DDBJ databases">
        <title>Amycolatopsis coloradensis genome sequencing and assembly.</title>
        <authorList>
            <person name="Mayilraj S."/>
        </authorList>
    </citation>
    <scope>NUCLEOTIDE SEQUENCE [LARGE SCALE GENOMIC DNA]</scope>
    <source>
        <strain evidence="3 4">DSM 44225</strain>
    </source>
</reference>
<gene>
    <name evidence="3" type="ORF">BS329_37340</name>
</gene>
<dbReference type="STRING" id="76021.BS329_37340"/>
<dbReference type="OrthoDB" id="3624167at2"/>
<dbReference type="EMBL" id="MQUQ01000028">
    <property type="protein sequence ID" value="OLZ44099.1"/>
    <property type="molecule type" value="Genomic_DNA"/>
</dbReference>
<feature type="signal peptide" evidence="2">
    <location>
        <begin position="1"/>
        <end position="29"/>
    </location>
</feature>
<evidence type="ECO:0000256" key="2">
    <source>
        <dbReference type="SAM" id="SignalP"/>
    </source>
</evidence>
<evidence type="ECO:0008006" key="5">
    <source>
        <dbReference type="Google" id="ProtNLM"/>
    </source>
</evidence>
<accession>A0A1R0KFJ6</accession>
<comment type="caution">
    <text evidence="3">The sequence shown here is derived from an EMBL/GenBank/DDBJ whole genome shotgun (WGS) entry which is preliminary data.</text>
</comment>
<proteinExistence type="predicted"/>
<dbReference type="Proteomes" id="UP000187486">
    <property type="component" value="Unassembled WGS sequence"/>
</dbReference>
<keyword evidence="4" id="KW-1185">Reference proteome</keyword>
<evidence type="ECO:0000256" key="1">
    <source>
        <dbReference type="SAM" id="MobiDB-lite"/>
    </source>
</evidence>
<dbReference type="RefSeq" id="WP_076167764.1">
    <property type="nucleotide sequence ID" value="NZ_JBEZVB010000021.1"/>
</dbReference>
<name>A0A1R0KFJ6_9PSEU</name>
<protein>
    <recommendedName>
        <fullName evidence="5">Lipoprotein</fullName>
    </recommendedName>
</protein>